<dbReference type="Gene3D" id="2.40.50.140">
    <property type="entry name" value="Nucleic acid-binding proteins"/>
    <property type="match status" value="1"/>
</dbReference>
<protein>
    <recommendedName>
        <fullName evidence="3">Glutamyl-tRNA(Gln) amidotransferase subunit C, chloroplastic/mitochondrial</fullName>
        <shortName evidence="3">Glu-AdT subunit C</shortName>
        <ecNumber evidence="3">6.3.5.-</ecNumber>
    </recommendedName>
</protein>
<dbReference type="FunFam" id="2.40.50.140:FF:000225">
    <property type="entry name" value="tyrosine--tRNA ligase, cytoplasmic"/>
    <property type="match status" value="1"/>
</dbReference>
<comment type="subunit">
    <text evidence="3">Subunit of the heterotrimeric GatCAB amidotransferase (AdT) complex, composed of A, B and C subunits.</text>
</comment>
<dbReference type="GO" id="GO:0030956">
    <property type="term" value="C:glutamyl-tRNA(Gln) amidotransferase complex"/>
    <property type="evidence" value="ECO:0007669"/>
    <property type="project" value="UniProtKB-UniRule"/>
</dbReference>
<dbReference type="AlphaFoldDB" id="A0A835VW04"/>
<dbReference type="GO" id="GO:0050567">
    <property type="term" value="F:glutaminyl-tRNA synthase (glutamine-hydrolyzing) activity"/>
    <property type="evidence" value="ECO:0007669"/>
    <property type="project" value="UniProtKB-UniRule"/>
</dbReference>
<evidence type="ECO:0000256" key="3">
    <source>
        <dbReference type="HAMAP-Rule" id="MF_03149"/>
    </source>
</evidence>
<dbReference type="GO" id="GO:0005739">
    <property type="term" value="C:mitochondrion"/>
    <property type="evidence" value="ECO:0007669"/>
    <property type="project" value="UniProtKB-SubCell"/>
</dbReference>
<dbReference type="HAMAP" id="MF_00122">
    <property type="entry name" value="GatC"/>
    <property type="match status" value="1"/>
</dbReference>
<keyword evidence="3" id="KW-0436">Ligase</keyword>
<evidence type="ECO:0000256" key="4">
    <source>
        <dbReference type="PROSITE-ProRule" id="PRU00209"/>
    </source>
</evidence>
<dbReference type="PANTHER" id="PTHR11586:SF47">
    <property type="entry name" value="NUCLEIC ACID-BINDING, OB-FOLD-LIKE PROTEIN"/>
    <property type="match status" value="1"/>
</dbReference>
<dbReference type="Pfam" id="PF02686">
    <property type="entry name" value="GatC"/>
    <property type="match status" value="1"/>
</dbReference>
<dbReference type="EC" id="6.3.5.-" evidence="3"/>
<comment type="caution">
    <text evidence="6">The sequence shown here is derived from an EMBL/GenBank/DDBJ whole genome shotgun (WGS) entry which is preliminary data.</text>
</comment>
<keyword evidence="3" id="KW-0934">Plastid</keyword>
<dbReference type="PROSITE" id="PS50886">
    <property type="entry name" value="TRBD"/>
    <property type="match status" value="1"/>
</dbReference>
<keyword evidence="3" id="KW-0648">Protein biosynthesis</keyword>
<evidence type="ECO:0000313" key="7">
    <source>
        <dbReference type="Proteomes" id="UP000613740"/>
    </source>
</evidence>
<organism evidence="6 7">
    <name type="scientific">Chlamydomonas schloesseri</name>
    <dbReference type="NCBI Taxonomy" id="2026947"/>
    <lineage>
        <taxon>Eukaryota</taxon>
        <taxon>Viridiplantae</taxon>
        <taxon>Chlorophyta</taxon>
        <taxon>core chlorophytes</taxon>
        <taxon>Chlorophyceae</taxon>
        <taxon>CS clade</taxon>
        <taxon>Chlamydomonadales</taxon>
        <taxon>Chlamydomonadaceae</taxon>
        <taxon>Chlamydomonas</taxon>
    </lineage>
</organism>
<dbReference type="GO" id="GO:0006450">
    <property type="term" value="P:regulation of translational fidelity"/>
    <property type="evidence" value="ECO:0007669"/>
    <property type="project" value="InterPro"/>
</dbReference>
<dbReference type="InterPro" id="IPR012340">
    <property type="entry name" value="NA-bd_OB-fold"/>
</dbReference>
<dbReference type="GO" id="GO:0070681">
    <property type="term" value="P:glutaminyl-tRNAGln biosynthesis via transamidation"/>
    <property type="evidence" value="ECO:0007669"/>
    <property type="project" value="UniProtKB-UniRule"/>
</dbReference>
<dbReference type="SUPFAM" id="SSF141000">
    <property type="entry name" value="Glu-tRNAGln amidotransferase C subunit"/>
    <property type="match status" value="1"/>
</dbReference>
<keyword evidence="7" id="KW-1185">Reference proteome</keyword>
<evidence type="ECO:0000259" key="5">
    <source>
        <dbReference type="PROSITE" id="PS50886"/>
    </source>
</evidence>
<keyword evidence="2 4" id="KW-0694">RNA-binding</keyword>
<evidence type="ECO:0000313" key="6">
    <source>
        <dbReference type="EMBL" id="KAG2427888.1"/>
    </source>
</evidence>
<keyword evidence="3" id="KW-0150">Chloroplast</keyword>
<dbReference type="InterPro" id="IPR036113">
    <property type="entry name" value="Asp/Glu-ADT_sf_sub_c"/>
</dbReference>
<evidence type="ECO:0000256" key="1">
    <source>
        <dbReference type="ARBA" id="ARBA00022555"/>
    </source>
</evidence>
<sequence>MAQITVTEQEAADWAPKINSVLDWFGQLQSVDVKGVTPAIHAYSEGNRLRPDEAAAYEARAQLLAQAPQTENTYIRVPKTAGGGDGEAAAAAKPAAAAAAAAAAAPAAAAGATAAPAAAGAGAAAPPAAPEVPIEAVHALDIRVGRIVSCERHPDAESLYVEKIDVGDAEPRTIVSGLVKYVPLEAMQDRMVMVICNLKPRNMRGIKSHGMLLAASDEPHLVVEPLAPPPGARAGERVWFGDKPEQPAAADAKVVDKKKYWDAVQPALRTDGGAVATLALGGQRLAMNTSAGPVKAPSLTGARIA</sequence>
<keyword evidence="3" id="KW-0547">Nucleotide-binding</keyword>
<comment type="subcellular location">
    <subcellularLocation>
        <location evidence="3">Mitochondrion</location>
    </subcellularLocation>
    <subcellularLocation>
        <location evidence="3">Plastid</location>
        <location evidence="3">Chloroplast</location>
    </subcellularLocation>
</comment>
<dbReference type="Pfam" id="PF01588">
    <property type="entry name" value="tRNA_bind"/>
    <property type="match status" value="1"/>
</dbReference>
<reference evidence="6" key="1">
    <citation type="journal article" date="2020" name="bioRxiv">
        <title>Comparative genomics of Chlamydomonas.</title>
        <authorList>
            <person name="Craig R.J."/>
            <person name="Hasan A.R."/>
            <person name="Ness R.W."/>
            <person name="Keightley P.D."/>
        </authorList>
    </citation>
    <scope>NUCLEOTIDE SEQUENCE</scope>
    <source>
        <strain evidence="6">CCAP 11/173</strain>
    </source>
</reference>
<dbReference type="Proteomes" id="UP000613740">
    <property type="component" value="Unassembled WGS sequence"/>
</dbReference>
<comment type="similarity">
    <text evidence="3">Belongs to the GatC family.</text>
</comment>
<evidence type="ECO:0000256" key="2">
    <source>
        <dbReference type="ARBA" id="ARBA00022884"/>
    </source>
</evidence>
<dbReference type="InterPro" id="IPR051270">
    <property type="entry name" value="Tyrosine-tRNA_ligase_regulator"/>
</dbReference>
<proteinExistence type="inferred from homology"/>
<dbReference type="NCBIfam" id="TIGR00135">
    <property type="entry name" value="gatC"/>
    <property type="match status" value="1"/>
</dbReference>
<dbReference type="InterPro" id="IPR003837">
    <property type="entry name" value="GatC"/>
</dbReference>
<dbReference type="InterPro" id="IPR002547">
    <property type="entry name" value="tRNA-bd_dom"/>
</dbReference>
<dbReference type="GO" id="GO:0005524">
    <property type="term" value="F:ATP binding"/>
    <property type="evidence" value="ECO:0007669"/>
    <property type="project" value="UniProtKB-KW"/>
</dbReference>
<dbReference type="PANTHER" id="PTHR11586">
    <property type="entry name" value="TRNA-AMINOACYLATION COFACTOR ARC1 FAMILY MEMBER"/>
    <property type="match status" value="1"/>
</dbReference>
<keyword evidence="3" id="KW-0067">ATP-binding</keyword>
<dbReference type="SUPFAM" id="SSF50249">
    <property type="entry name" value="Nucleic acid-binding proteins"/>
    <property type="match status" value="1"/>
</dbReference>
<gene>
    <name evidence="3" type="primary">GATC</name>
    <name evidence="6" type="ORF">HYH02_014492</name>
</gene>
<dbReference type="EMBL" id="JAEHOD010000098">
    <property type="protein sequence ID" value="KAG2427888.1"/>
    <property type="molecule type" value="Genomic_DNA"/>
</dbReference>
<dbReference type="GO" id="GO:0009507">
    <property type="term" value="C:chloroplast"/>
    <property type="evidence" value="ECO:0007669"/>
    <property type="project" value="UniProtKB-SubCell"/>
</dbReference>
<comment type="function">
    <text evidence="3">Allows the formation of correctly charged Gln-tRNA(Gln) through the transamidation of misacylated Glu-tRNA(Gln) in chloroplasts and mitochondria. The reaction takes place in the presence of glutamine and ATP through an activated gamma-phospho-Glu-tRNA(Gln).</text>
</comment>
<accession>A0A835VW04</accession>
<dbReference type="OrthoDB" id="19141at2759"/>
<dbReference type="CDD" id="cd02799">
    <property type="entry name" value="tRNA_bind_EMAP-II_like"/>
    <property type="match status" value="1"/>
</dbReference>
<name>A0A835VW04_9CHLO</name>
<keyword evidence="3" id="KW-0496">Mitochondrion</keyword>
<dbReference type="GO" id="GO:0032543">
    <property type="term" value="P:mitochondrial translation"/>
    <property type="evidence" value="ECO:0007669"/>
    <property type="project" value="UniProtKB-UniRule"/>
</dbReference>
<comment type="catalytic activity">
    <reaction evidence="3">
        <text>L-glutamyl-tRNA(Gln) + L-glutamine + ATP + H2O = L-glutaminyl-tRNA(Gln) + L-glutamate + ADP + phosphate + H(+)</text>
        <dbReference type="Rhea" id="RHEA:17521"/>
        <dbReference type="Rhea" id="RHEA-COMP:9681"/>
        <dbReference type="Rhea" id="RHEA-COMP:9684"/>
        <dbReference type="ChEBI" id="CHEBI:15377"/>
        <dbReference type="ChEBI" id="CHEBI:15378"/>
        <dbReference type="ChEBI" id="CHEBI:29985"/>
        <dbReference type="ChEBI" id="CHEBI:30616"/>
        <dbReference type="ChEBI" id="CHEBI:43474"/>
        <dbReference type="ChEBI" id="CHEBI:58359"/>
        <dbReference type="ChEBI" id="CHEBI:78520"/>
        <dbReference type="ChEBI" id="CHEBI:78521"/>
        <dbReference type="ChEBI" id="CHEBI:456216"/>
    </reaction>
</comment>
<feature type="domain" description="TRNA-binding" evidence="5">
    <location>
        <begin position="136"/>
        <end position="239"/>
    </location>
</feature>
<keyword evidence="1 4" id="KW-0820">tRNA-binding</keyword>
<dbReference type="GO" id="GO:0000049">
    <property type="term" value="F:tRNA binding"/>
    <property type="evidence" value="ECO:0007669"/>
    <property type="project" value="UniProtKB-UniRule"/>
</dbReference>